<protein>
    <submittedName>
        <fullName evidence="2">PilZ domain-containing protein</fullName>
    </submittedName>
</protein>
<gene>
    <name evidence="2" type="ORF">ACEU0G_002543</name>
</gene>
<feature type="domain" description="Cyclic di-GMP receptor atypical PilZ" evidence="1">
    <location>
        <begin position="48"/>
        <end position="190"/>
    </location>
</feature>
<dbReference type="Proteomes" id="UP001605261">
    <property type="component" value="Unassembled WGS sequence"/>
</dbReference>
<comment type="caution">
    <text evidence="2">The sequence shown here is derived from an EMBL/GenBank/DDBJ whole genome shotgun (WGS) entry which is preliminary data.</text>
</comment>
<organism evidence="2 3">
    <name type="scientific">Stenotrophomonas nematodicola</name>
    <dbReference type="NCBI Taxonomy" id="2656746"/>
    <lineage>
        <taxon>Bacteria</taxon>
        <taxon>Pseudomonadati</taxon>
        <taxon>Pseudomonadota</taxon>
        <taxon>Gammaproteobacteria</taxon>
        <taxon>Lysobacterales</taxon>
        <taxon>Lysobacteraceae</taxon>
        <taxon>Stenotrophomonas</taxon>
    </lineage>
</organism>
<proteinExistence type="predicted"/>
<dbReference type="EMBL" id="JBHGCJ010000031">
    <property type="protein sequence ID" value="MFG6111817.1"/>
    <property type="molecule type" value="Genomic_DNA"/>
</dbReference>
<evidence type="ECO:0000313" key="2">
    <source>
        <dbReference type="EMBL" id="MFG6111817.1"/>
    </source>
</evidence>
<accession>A0ABW7D3P7</accession>
<keyword evidence="3" id="KW-1185">Reference proteome</keyword>
<sequence>MSELRPSAIHHPAESELFDETLSCEVALPAEFRLGSAVVRPGSAETLLRSVALVEDSRGDDGHDERGEATAQLQRLEAKLDLTMVLLGRLVRQTAQDLDLRPLRWSRRGIRLEQGMRTGATAGSLGVIRLQPCDWLPDHIDLPVSVLAEAATGAGAHFLWLRFEPMSDALEMALERHLFRLHRRQVAQARLADRRPLDP</sequence>
<dbReference type="InterPro" id="IPR031800">
    <property type="entry name" value="PilZ_atypical"/>
</dbReference>
<name>A0ABW7D3P7_9GAMM</name>
<dbReference type="RefSeq" id="WP_259202553.1">
    <property type="nucleotide sequence ID" value="NZ_JBHGCJ010000031.1"/>
</dbReference>
<reference evidence="2 3" key="1">
    <citation type="submission" date="2024-09" db="EMBL/GenBank/DDBJ databases">
        <authorList>
            <consortium name="All-Russian atlas of soil microorganisms"/>
            <consortium name="as a basis for the search for new antimicrobial producers and enzymes with unique properties"/>
            <person name="Sokolova E.A."/>
            <person name="Voronina E.N."/>
        </authorList>
    </citation>
    <scope>NUCLEOTIDE SEQUENCE [LARGE SCALE GENOMIC DNA]</scope>
    <source>
        <strain evidence="2 3">AF-22b-331.1</strain>
    </source>
</reference>
<evidence type="ECO:0000259" key="1">
    <source>
        <dbReference type="Pfam" id="PF16823"/>
    </source>
</evidence>
<dbReference type="Pfam" id="PF16823">
    <property type="entry name" value="tPilZ"/>
    <property type="match status" value="1"/>
</dbReference>
<evidence type="ECO:0000313" key="3">
    <source>
        <dbReference type="Proteomes" id="UP001605261"/>
    </source>
</evidence>